<dbReference type="Pfam" id="PF00005">
    <property type="entry name" value="ABC_tran"/>
    <property type="match status" value="2"/>
</dbReference>
<organism evidence="7 8">
    <name type="scientific">Alsobacter metallidurans</name>
    <dbReference type="NCBI Taxonomy" id="340221"/>
    <lineage>
        <taxon>Bacteria</taxon>
        <taxon>Pseudomonadati</taxon>
        <taxon>Pseudomonadota</taxon>
        <taxon>Alphaproteobacteria</taxon>
        <taxon>Hyphomicrobiales</taxon>
        <taxon>Alsobacteraceae</taxon>
        <taxon>Alsobacter</taxon>
    </lineage>
</organism>
<gene>
    <name evidence="7" type="ORF">GCM10007036_27620</name>
</gene>
<dbReference type="InterPro" id="IPR013563">
    <property type="entry name" value="Oligopep_ABC_C"/>
</dbReference>
<dbReference type="NCBIfam" id="NF007739">
    <property type="entry name" value="PRK10419.1"/>
    <property type="match status" value="2"/>
</dbReference>
<dbReference type="PROSITE" id="PS50893">
    <property type="entry name" value="ABC_TRANSPORTER_2"/>
    <property type="match status" value="2"/>
</dbReference>
<dbReference type="GO" id="GO:0055085">
    <property type="term" value="P:transmembrane transport"/>
    <property type="evidence" value="ECO:0007669"/>
    <property type="project" value="UniProtKB-ARBA"/>
</dbReference>
<dbReference type="Pfam" id="PF08352">
    <property type="entry name" value="oligo_HPY"/>
    <property type="match status" value="2"/>
</dbReference>
<dbReference type="InterPro" id="IPR003439">
    <property type="entry name" value="ABC_transporter-like_ATP-bd"/>
</dbReference>
<evidence type="ECO:0000313" key="8">
    <source>
        <dbReference type="Proteomes" id="UP000603912"/>
    </source>
</evidence>
<feature type="domain" description="ABC transporter" evidence="6">
    <location>
        <begin position="21"/>
        <end position="268"/>
    </location>
</feature>
<comment type="similarity">
    <text evidence="2">Belongs to the ABC transporter superfamily.</text>
</comment>
<dbReference type="CDD" id="cd03257">
    <property type="entry name" value="ABC_NikE_OppD_transporters"/>
    <property type="match status" value="2"/>
</dbReference>
<dbReference type="InterPro" id="IPR050319">
    <property type="entry name" value="ABC_transp_ATP-bind"/>
</dbReference>
<dbReference type="Gene3D" id="3.40.50.300">
    <property type="entry name" value="P-loop containing nucleotide triphosphate hydrolases"/>
    <property type="match status" value="2"/>
</dbReference>
<dbReference type="NCBIfam" id="NF008453">
    <property type="entry name" value="PRK11308.1"/>
    <property type="match status" value="2"/>
</dbReference>
<dbReference type="InterPro" id="IPR003593">
    <property type="entry name" value="AAA+_ATPase"/>
</dbReference>
<reference evidence="7" key="2">
    <citation type="submission" date="2020-09" db="EMBL/GenBank/DDBJ databases">
        <authorList>
            <person name="Sun Q."/>
            <person name="Zhou Y."/>
        </authorList>
    </citation>
    <scope>NUCLEOTIDE SEQUENCE</scope>
    <source>
        <strain evidence="7">CGMCC 1.12214</strain>
    </source>
</reference>
<proteinExistence type="inferred from homology"/>
<dbReference type="SUPFAM" id="SSF52540">
    <property type="entry name" value="P-loop containing nucleoside triphosphate hydrolases"/>
    <property type="match status" value="2"/>
</dbReference>
<evidence type="ECO:0000313" key="7">
    <source>
        <dbReference type="EMBL" id="GGH22552.1"/>
    </source>
</evidence>
<dbReference type="GO" id="GO:0005524">
    <property type="term" value="F:ATP binding"/>
    <property type="evidence" value="ECO:0007669"/>
    <property type="project" value="UniProtKB-KW"/>
</dbReference>
<evidence type="ECO:0000256" key="2">
    <source>
        <dbReference type="ARBA" id="ARBA00005417"/>
    </source>
</evidence>
<dbReference type="GO" id="GO:0016887">
    <property type="term" value="F:ATP hydrolysis activity"/>
    <property type="evidence" value="ECO:0007669"/>
    <property type="project" value="InterPro"/>
</dbReference>
<feature type="domain" description="ABC transporter" evidence="6">
    <location>
        <begin position="287"/>
        <end position="537"/>
    </location>
</feature>
<evidence type="ECO:0000259" key="6">
    <source>
        <dbReference type="PROSITE" id="PS50893"/>
    </source>
</evidence>
<keyword evidence="3" id="KW-0813">Transport</keyword>
<comment type="caution">
    <text evidence="7">The sequence shown here is derived from an EMBL/GenBank/DDBJ whole genome shotgun (WGS) entry which is preliminary data.</text>
</comment>
<keyword evidence="5 7" id="KW-0067">ATP-binding</keyword>
<dbReference type="RefSeq" id="WP_188518331.1">
    <property type="nucleotide sequence ID" value="NZ_BMES01000002.1"/>
</dbReference>
<accession>A0A917I9H5</accession>
<sequence length="550" mass="59593">MAAADLNAPAPQPAGVPVLAIRDLDVRFRTGDGELRAVKGVSFDVAAGETLAIVGESGSGKSQTMMAVMGLLAANGAATGSVTVGGEEILGLSPRQLNRFRGRRLGMIFQEPMTSLDPLYRIGDQLAEPLLAHAGMSRKEARARALELLTLVGIPRPAERLDSYPHELSGGQRQRVMIAMALANRPEVLIADEPTTALDVTIQAQVLDLLADLKRRFGMAIVFITHDLGIVRRIADRVVVMKSGQIVETGRTEEVFAAPREAYTRMLLAAEPTGRKEPPPADAPPVVEARDVRVSFNLRKGWFGGGDRELVAVDGVDLLLRRGGTIGIVGESGSGKSTLGRAVLRLVPSSGTVRFEDRDLTSLDRSAMRPVRRRMQLVFQDPFGSLSPRMTVGEIITEGLLVHEPAITRAERNRRAAQALEEVSLDPASRNRFPHEFSGGQRQRIAIARTMILKPAVVVLDEPTSALDRSVQKEIVELLRDLQRRHGLSYLFISHDLAVVRAIADEIIVMKSGKVVERGTVDGIFRDAHEPYTQALIAAAFLSKEAGPAA</sequence>
<dbReference type="PROSITE" id="PS00211">
    <property type="entry name" value="ABC_TRANSPORTER_1"/>
    <property type="match status" value="2"/>
</dbReference>
<dbReference type="Proteomes" id="UP000603912">
    <property type="component" value="Unassembled WGS sequence"/>
</dbReference>
<dbReference type="SMART" id="SM00382">
    <property type="entry name" value="AAA"/>
    <property type="match status" value="2"/>
</dbReference>
<dbReference type="EMBL" id="BMES01000002">
    <property type="protein sequence ID" value="GGH22552.1"/>
    <property type="molecule type" value="Genomic_DNA"/>
</dbReference>
<keyword evidence="4" id="KW-0547">Nucleotide-binding</keyword>
<dbReference type="InterPro" id="IPR017871">
    <property type="entry name" value="ABC_transporter-like_CS"/>
</dbReference>
<evidence type="ECO:0000256" key="3">
    <source>
        <dbReference type="ARBA" id="ARBA00022448"/>
    </source>
</evidence>
<evidence type="ECO:0000256" key="4">
    <source>
        <dbReference type="ARBA" id="ARBA00022741"/>
    </source>
</evidence>
<reference evidence="7" key="1">
    <citation type="journal article" date="2014" name="Int. J. Syst. Evol. Microbiol.">
        <title>Complete genome sequence of Corynebacterium casei LMG S-19264T (=DSM 44701T), isolated from a smear-ripened cheese.</title>
        <authorList>
            <consortium name="US DOE Joint Genome Institute (JGI-PGF)"/>
            <person name="Walter F."/>
            <person name="Albersmeier A."/>
            <person name="Kalinowski J."/>
            <person name="Ruckert C."/>
        </authorList>
    </citation>
    <scope>NUCLEOTIDE SEQUENCE</scope>
    <source>
        <strain evidence="7">CGMCC 1.12214</strain>
    </source>
</reference>
<dbReference type="AlphaFoldDB" id="A0A917I9H5"/>
<dbReference type="PANTHER" id="PTHR43776">
    <property type="entry name" value="TRANSPORT ATP-BINDING PROTEIN"/>
    <property type="match status" value="1"/>
</dbReference>
<dbReference type="GO" id="GO:0015833">
    <property type="term" value="P:peptide transport"/>
    <property type="evidence" value="ECO:0007669"/>
    <property type="project" value="InterPro"/>
</dbReference>
<dbReference type="GO" id="GO:0005886">
    <property type="term" value="C:plasma membrane"/>
    <property type="evidence" value="ECO:0007669"/>
    <property type="project" value="UniProtKB-SubCell"/>
</dbReference>
<dbReference type="InterPro" id="IPR027417">
    <property type="entry name" value="P-loop_NTPase"/>
</dbReference>
<evidence type="ECO:0000256" key="5">
    <source>
        <dbReference type="ARBA" id="ARBA00022840"/>
    </source>
</evidence>
<comment type="subcellular location">
    <subcellularLocation>
        <location evidence="1">Cell inner membrane</location>
        <topology evidence="1">Peripheral membrane protein</topology>
    </subcellularLocation>
</comment>
<protein>
    <submittedName>
        <fullName evidence="7">ABC transporter ATP-binding protein</fullName>
    </submittedName>
</protein>
<keyword evidence="8" id="KW-1185">Reference proteome</keyword>
<dbReference type="PANTHER" id="PTHR43776:SF7">
    <property type="entry name" value="D,D-DIPEPTIDE TRANSPORT ATP-BINDING PROTEIN DDPF-RELATED"/>
    <property type="match status" value="1"/>
</dbReference>
<dbReference type="FunFam" id="3.40.50.300:FF:000016">
    <property type="entry name" value="Oligopeptide ABC transporter ATP-binding component"/>
    <property type="match status" value="2"/>
</dbReference>
<evidence type="ECO:0000256" key="1">
    <source>
        <dbReference type="ARBA" id="ARBA00004417"/>
    </source>
</evidence>
<name>A0A917I9H5_9HYPH</name>